<dbReference type="EMBL" id="BLYI01000043">
    <property type="protein sequence ID" value="GFO85513.1"/>
    <property type="molecule type" value="Genomic_DNA"/>
</dbReference>
<evidence type="ECO:0000313" key="2">
    <source>
        <dbReference type="EMBL" id="GFO85513.1"/>
    </source>
</evidence>
<organism evidence="2 3">
    <name type="scientific">Anaerostipes butyraticus</name>
    <dbReference type="NCBI Taxonomy" id="645466"/>
    <lineage>
        <taxon>Bacteria</taxon>
        <taxon>Bacillati</taxon>
        <taxon>Bacillota</taxon>
        <taxon>Clostridia</taxon>
        <taxon>Lachnospirales</taxon>
        <taxon>Lachnospiraceae</taxon>
        <taxon>Anaerostipes</taxon>
    </lineage>
</organism>
<keyword evidence="3" id="KW-1185">Reference proteome</keyword>
<accession>A0A916Q6V9</accession>
<keyword evidence="1" id="KW-0812">Transmembrane</keyword>
<name>A0A916Q6V9_9FIRM</name>
<keyword evidence="1" id="KW-1133">Transmembrane helix</keyword>
<reference evidence="2" key="1">
    <citation type="submission" date="2020-06" db="EMBL/GenBank/DDBJ databases">
        <title>Characterization of fructooligosaccharide metabolism and fructooligosaccharide-degrading enzymes in human commensal butyrate producers.</title>
        <authorList>
            <person name="Tanno H."/>
            <person name="Fujii T."/>
            <person name="Hirano K."/>
            <person name="Maeno S."/>
            <person name="Tonozuka T."/>
            <person name="Sakamoto M."/>
            <person name="Ohkuma M."/>
            <person name="Tochio T."/>
            <person name="Endo A."/>
        </authorList>
    </citation>
    <scope>NUCLEOTIDE SEQUENCE</scope>
    <source>
        <strain evidence="2">JCM 17466</strain>
    </source>
</reference>
<dbReference type="Proteomes" id="UP000613208">
    <property type="component" value="Unassembled WGS sequence"/>
</dbReference>
<sequence length="146" mass="16954">MTTIIAGVFLLIFALLIFLCFTYMQNQRSKYTASMYKEFKKEYQGRARVAMGFSQTNIFAKPVTLMLAVGDDQRVMDAWSVTDQDMELEGRTCEEYIGIDVKKYAEMDREKRKNELLMRKVSDPKNSKEQAFDMAVRQILEQTTGN</sequence>
<protein>
    <submittedName>
        <fullName evidence="2">Uncharacterized protein</fullName>
    </submittedName>
</protein>
<evidence type="ECO:0000313" key="3">
    <source>
        <dbReference type="Proteomes" id="UP000613208"/>
    </source>
</evidence>
<comment type="caution">
    <text evidence="2">The sequence shown here is derived from an EMBL/GenBank/DDBJ whole genome shotgun (WGS) entry which is preliminary data.</text>
</comment>
<proteinExistence type="predicted"/>
<gene>
    <name evidence="2" type="ORF">ANBU17_18600</name>
</gene>
<dbReference type="AlphaFoldDB" id="A0A916Q6V9"/>
<feature type="transmembrane region" description="Helical" evidence="1">
    <location>
        <begin position="6"/>
        <end position="24"/>
    </location>
</feature>
<keyword evidence="1" id="KW-0472">Membrane</keyword>
<evidence type="ECO:0000256" key="1">
    <source>
        <dbReference type="SAM" id="Phobius"/>
    </source>
</evidence>